<organism evidence="5 6">
    <name type="scientific">Nonomuraea muscovyensis</name>
    <dbReference type="NCBI Taxonomy" id="1124761"/>
    <lineage>
        <taxon>Bacteria</taxon>
        <taxon>Bacillati</taxon>
        <taxon>Actinomycetota</taxon>
        <taxon>Actinomycetes</taxon>
        <taxon>Streptosporangiales</taxon>
        <taxon>Streptosporangiaceae</taxon>
        <taxon>Nonomuraea</taxon>
    </lineage>
</organism>
<evidence type="ECO:0000256" key="3">
    <source>
        <dbReference type="SAM" id="Phobius"/>
    </source>
</evidence>
<feature type="transmembrane region" description="Helical" evidence="3">
    <location>
        <begin position="149"/>
        <end position="167"/>
    </location>
</feature>
<proteinExistence type="inferred from homology"/>
<gene>
    <name evidence="5" type="ORF">FHU36_005291</name>
</gene>
<dbReference type="InterPro" id="IPR037185">
    <property type="entry name" value="EmrE-like"/>
</dbReference>
<dbReference type="Proteomes" id="UP000583800">
    <property type="component" value="Unassembled WGS sequence"/>
</dbReference>
<evidence type="ECO:0000259" key="4">
    <source>
        <dbReference type="Pfam" id="PF00892"/>
    </source>
</evidence>
<accession>A0A7X0C7W4</accession>
<feature type="transmembrane region" description="Helical" evidence="3">
    <location>
        <begin position="179"/>
        <end position="201"/>
    </location>
</feature>
<keyword evidence="6" id="KW-1185">Reference proteome</keyword>
<evidence type="ECO:0000313" key="6">
    <source>
        <dbReference type="Proteomes" id="UP000583800"/>
    </source>
</evidence>
<feature type="transmembrane region" description="Helical" evidence="3">
    <location>
        <begin position="236"/>
        <end position="256"/>
    </location>
</feature>
<evidence type="ECO:0000313" key="5">
    <source>
        <dbReference type="EMBL" id="MBB6348746.1"/>
    </source>
</evidence>
<feature type="compositionally biased region" description="Basic and acidic residues" evidence="2">
    <location>
        <begin position="322"/>
        <end position="331"/>
    </location>
</feature>
<protein>
    <submittedName>
        <fullName evidence="5">Inner membrane transporter RhtA</fullName>
    </submittedName>
</protein>
<dbReference type="AlphaFoldDB" id="A0A7X0C7W4"/>
<dbReference type="SUPFAM" id="SSF103481">
    <property type="entry name" value="Multidrug resistance efflux transporter EmrE"/>
    <property type="match status" value="1"/>
</dbReference>
<evidence type="ECO:0000256" key="1">
    <source>
        <dbReference type="ARBA" id="ARBA00007362"/>
    </source>
</evidence>
<keyword evidence="3" id="KW-0812">Transmembrane</keyword>
<reference evidence="5 6" key="1">
    <citation type="submission" date="2020-08" db="EMBL/GenBank/DDBJ databases">
        <title>Sequencing the genomes of 1000 actinobacteria strains.</title>
        <authorList>
            <person name="Klenk H.-P."/>
        </authorList>
    </citation>
    <scope>NUCLEOTIDE SEQUENCE [LARGE SCALE GENOMIC DNA]</scope>
    <source>
        <strain evidence="5 6">DSM 45913</strain>
    </source>
</reference>
<dbReference type="Pfam" id="PF00892">
    <property type="entry name" value="EamA"/>
    <property type="match status" value="1"/>
</dbReference>
<feature type="transmembrane region" description="Helical" evidence="3">
    <location>
        <begin position="262"/>
        <end position="279"/>
    </location>
</feature>
<feature type="transmembrane region" description="Helical" evidence="3">
    <location>
        <begin position="207"/>
        <end position="229"/>
    </location>
</feature>
<name>A0A7X0C7W4_9ACTN</name>
<feature type="region of interest" description="Disordered" evidence="2">
    <location>
        <begin position="284"/>
        <end position="331"/>
    </location>
</feature>
<sequence length="331" mass="33711">MTTRTPNLPVTAARAGTALALTSMVCVQLGLAASVAMIDQVGAEGAAWLRLAWAGVLLPVLVRPRPSAFTRTGLLTCAALGVVTAGVTMFFMAAAARLPLGTASALEFLGPLGVAVARGHGGRKLWPLLAAVGVLLLTEPWHGGTDPAGVAYALAAAVCWAAYILLTQRVGDEVAGLRGLAVSMPVAALVSTAAVGPFVLGRLTWELLLVGLGLAVLLPVVPFILELLALRRLTTAAFGTLMSLEPAMAVVIGLVLLHQVPGWAPVVGIAFVVVAGIGAERTGARTETRAESRAETGTEPRTQVRTAASAGHGAGGPLPEPGRGHPERIGP</sequence>
<keyword evidence="3" id="KW-0472">Membrane</keyword>
<feature type="domain" description="EamA" evidence="4">
    <location>
        <begin position="149"/>
        <end position="275"/>
    </location>
</feature>
<comment type="similarity">
    <text evidence="1">Belongs to the EamA transporter family.</text>
</comment>
<dbReference type="EMBL" id="JACHJB010000002">
    <property type="protein sequence ID" value="MBB6348746.1"/>
    <property type="molecule type" value="Genomic_DNA"/>
</dbReference>
<keyword evidence="3" id="KW-1133">Transmembrane helix</keyword>
<dbReference type="GO" id="GO:0016020">
    <property type="term" value="C:membrane"/>
    <property type="evidence" value="ECO:0007669"/>
    <property type="project" value="InterPro"/>
</dbReference>
<evidence type="ECO:0000256" key="2">
    <source>
        <dbReference type="SAM" id="MobiDB-lite"/>
    </source>
</evidence>
<dbReference type="RefSeq" id="WP_221496577.1">
    <property type="nucleotide sequence ID" value="NZ_JACHJB010000002.1"/>
</dbReference>
<feature type="compositionally biased region" description="Basic and acidic residues" evidence="2">
    <location>
        <begin position="284"/>
        <end position="298"/>
    </location>
</feature>
<comment type="caution">
    <text evidence="5">The sequence shown here is derived from an EMBL/GenBank/DDBJ whole genome shotgun (WGS) entry which is preliminary data.</text>
</comment>
<dbReference type="InterPro" id="IPR000620">
    <property type="entry name" value="EamA_dom"/>
</dbReference>
<feature type="transmembrane region" description="Helical" evidence="3">
    <location>
        <begin position="45"/>
        <end position="62"/>
    </location>
</feature>
<feature type="transmembrane region" description="Helical" evidence="3">
    <location>
        <begin position="74"/>
        <end position="94"/>
    </location>
</feature>
<feature type="transmembrane region" description="Helical" evidence="3">
    <location>
        <begin position="12"/>
        <end position="33"/>
    </location>
</feature>